<evidence type="ECO:0000313" key="13">
    <source>
        <dbReference type="Proteomes" id="UP000063434"/>
    </source>
</evidence>
<comment type="pathway">
    <text evidence="2">Amino-acid degradation; L-valine degradation.</text>
</comment>
<evidence type="ECO:0000313" key="12">
    <source>
        <dbReference type="EMBL" id="KWV77032.1"/>
    </source>
</evidence>
<comment type="similarity">
    <text evidence="3 8">Belongs to the acyl-CoA dehydrogenase family.</text>
</comment>
<evidence type="ECO:0000256" key="7">
    <source>
        <dbReference type="ARBA" id="ARBA00023002"/>
    </source>
</evidence>
<dbReference type="PANTHER" id="PTHR43884:SF40">
    <property type="entry name" value="ACYL-COA DEHYDROGENASE"/>
    <property type="match status" value="1"/>
</dbReference>
<dbReference type="Gene3D" id="1.20.140.10">
    <property type="entry name" value="Butyryl-CoA Dehydrogenase, subunit A, domain 3"/>
    <property type="match status" value="1"/>
</dbReference>
<dbReference type="RefSeq" id="WP_060765941.1">
    <property type="nucleotide sequence ID" value="NZ_LCYC01000031.1"/>
</dbReference>
<sequence>MIRDTETLQILLDSLRQFVGEVLIPRENEVADTDAIPQDIVKHMRAMGLFGLTLPEEFGGLGVTMEEEVNIAFELGRTSPAFRSYIGTNNGIGSIGILLDGTAEQKQHYLPKLASGELLSSFCLTEPDAGSDAASLKTTAVRDGDSYILNGTKRFITNAPHAGIYTVMARTSTEIKGAGGISAFIVERGTPGVSLGKPDHKMGHKGAHTCDVIFENARVPASQLIGGVEGVGFKTAMKVLDKGRLHIAALSVGAAERMLDDALRYALERKQFGKPIAEFQLIQAMLADSKAEIYASRCMVLDAARKRDDGHNVSTEASCAKMFSTEMCGRVADRCVQIHGGAGYVSEYAIERFYRDVRLFRIYEGTTQIQQIVIARNMIRAAQD</sequence>
<dbReference type="PIRSF" id="PIRSF016578">
    <property type="entry name" value="HsaA"/>
    <property type="match status" value="1"/>
</dbReference>
<organism evidence="12 13">
    <name type="scientific">Pseudomonas fluorescens</name>
    <dbReference type="NCBI Taxonomy" id="294"/>
    <lineage>
        <taxon>Bacteria</taxon>
        <taxon>Pseudomonadati</taxon>
        <taxon>Pseudomonadota</taxon>
        <taxon>Gammaproteobacteria</taxon>
        <taxon>Pseudomonadales</taxon>
        <taxon>Pseudomonadaceae</taxon>
        <taxon>Pseudomonas</taxon>
    </lineage>
</organism>
<keyword evidence="6 8" id="KW-0274">FAD</keyword>
<dbReference type="SUPFAM" id="SSF56645">
    <property type="entry name" value="Acyl-CoA dehydrogenase NM domain-like"/>
    <property type="match status" value="1"/>
</dbReference>
<reference evidence="12 13" key="1">
    <citation type="submission" date="2015-05" db="EMBL/GenBank/DDBJ databases">
        <title>A genomic and transcriptomic approach to investigate the blue pigment phenotype in Pseudomonas fluorescens.</title>
        <authorList>
            <person name="Andreani N.A."/>
            <person name="Cardazzo B."/>
        </authorList>
    </citation>
    <scope>NUCLEOTIDE SEQUENCE [LARGE SCALE GENOMIC DNA]</scope>
    <source>
        <strain evidence="12 13">Ps_40</strain>
    </source>
</reference>
<dbReference type="Gene3D" id="1.10.540.10">
    <property type="entry name" value="Acyl-CoA dehydrogenase/oxidase, N-terminal domain"/>
    <property type="match status" value="1"/>
</dbReference>
<dbReference type="EMBL" id="LCYC01000031">
    <property type="protein sequence ID" value="KWV77032.1"/>
    <property type="molecule type" value="Genomic_DNA"/>
</dbReference>
<keyword evidence="4" id="KW-0101">Branched-chain amino acid catabolism</keyword>
<feature type="domain" description="Acyl-CoA dehydrogenase/oxidase C-terminal" evidence="9">
    <location>
        <begin position="231"/>
        <end position="378"/>
    </location>
</feature>
<proteinExistence type="inferred from homology"/>
<keyword evidence="7 8" id="KW-0560">Oxidoreductase</keyword>
<evidence type="ECO:0000259" key="9">
    <source>
        <dbReference type="Pfam" id="PF00441"/>
    </source>
</evidence>
<dbReference type="PANTHER" id="PTHR43884">
    <property type="entry name" value="ACYL-COA DEHYDROGENASE"/>
    <property type="match status" value="1"/>
</dbReference>
<keyword evidence="5 8" id="KW-0285">Flavoprotein</keyword>
<evidence type="ECO:0000256" key="3">
    <source>
        <dbReference type="ARBA" id="ARBA00009347"/>
    </source>
</evidence>
<dbReference type="PROSITE" id="PS00073">
    <property type="entry name" value="ACYL_COA_DH_2"/>
    <property type="match status" value="1"/>
</dbReference>
<dbReference type="InterPro" id="IPR006089">
    <property type="entry name" value="Acyl-CoA_DH_CS"/>
</dbReference>
<evidence type="ECO:0000256" key="1">
    <source>
        <dbReference type="ARBA" id="ARBA00001974"/>
    </source>
</evidence>
<dbReference type="InterPro" id="IPR037069">
    <property type="entry name" value="AcylCoA_DH/ox_N_sf"/>
</dbReference>
<dbReference type="InterPro" id="IPR009075">
    <property type="entry name" value="AcylCo_DH/oxidase_C"/>
</dbReference>
<dbReference type="Pfam" id="PF02771">
    <property type="entry name" value="Acyl-CoA_dh_N"/>
    <property type="match status" value="1"/>
</dbReference>
<comment type="cofactor">
    <cofactor evidence="1 8">
        <name>FAD</name>
        <dbReference type="ChEBI" id="CHEBI:57692"/>
    </cofactor>
</comment>
<evidence type="ECO:0000256" key="4">
    <source>
        <dbReference type="ARBA" id="ARBA00022456"/>
    </source>
</evidence>
<dbReference type="PATRIC" id="fig|294.195.peg.2570"/>
<feature type="domain" description="Acyl-CoA oxidase/dehydrogenase middle" evidence="10">
    <location>
        <begin position="121"/>
        <end position="216"/>
    </location>
</feature>
<evidence type="ECO:0000256" key="5">
    <source>
        <dbReference type="ARBA" id="ARBA00022630"/>
    </source>
</evidence>
<feature type="domain" description="Acyl-CoA dehydrogenase/oxidase N-terminal" evidence="11">
    <location>
        <begin position="5"/>
        <end position="117"/>
    </location>
</feature>
<dbReference type="GO" id="GO:0009083">
    <property type="term" value="P:branched-chain amino acid catabolic process"/>
    <property type="evidence" value="ECO:0007669"/>
    <property type="project" value="UniProtKB-KW"/>
</dbReference>
<dbReference type="AlphaFoldDB" id="A0A109KX63"/>
<dbReference type="InterPro" id="IPR006091">
    <property type="entry name" value="Acyl-CoA_Oxase/DH_mid-dom"/>
</dbReference>
<protein>
    <submittedName>
        <fullName evidence="12">Acyl-CoA dehydrogenase</fullName>
        <ecNumber evidence="12">1.3.99.-</ecNumber>
    </submittedName>
</protein>
<dbReference type="FunFam" id="2.40.110.10:FF:000001">
    <property type="entry name" value="Acyl-CoA dehydrogenase, mitochondrial"/>
    <property type="match status" value="1"/>
</dbReference>
<evidence type="ECO:0000259" key="11">
    <source>
        <dbReference type="Pfam" id="PF02771"/>
    </source>
</evidence>
<dbReference type="Proteomes" id="UP000063434">
    <property type="component" value="Unassembled WGS sequence"/>
</dbReference>
<dbReference type="EC" id="1.3.99.-" evidence="12"/>
<evidence type="ECO:0000259" key="10">
    <source>
        <dbReference type="Pfam" id="PF02770"/>
    </source>
</evidence>
<name>A0A109KX63_PSEFL</name>
<dbReference type="Gene3D" id="2.40.110.10">
    <property type="entry name" value="Butyryl-CoA Dehydrogenase, subunit A, domain 2"/>
    <property type="match status" value="1"/>
</dbReference>
<comment type="caution">
    <text evidence="12">The sequence shown here is derived from an EMBL/GenBank/DDBJ whole genome shotgun (WGS) entry which is preliminary data.</text>
</comment>
<dbReference type="InterPro" id="IPR046373">
    <property type="entry name" value="Acyl-CoA_Oxase/DH_mid-dom_sf"/>
</dbReference>
<evidence type="ECO:0000256" key="8">
    <source>
        <dbReference type="RuleBase" id="RU362125"/>
    </source>
</evidence>
<gene>
    <name evidence="12" type="primary">mmgC_4</name>
    <name evidence="12" type="ORF">PFL603g_02414</name>
</gene>
<dbReference type="GO" id="GO:0003995">
    <property type="term" value="F:acyl-CoA dehydrogenase activity"/>
    <property type="evidence" value="ECO:0007669"/>
    <property type="project" value="InterPro"/>
</dbReference>
<dbReference type="GO" id="GO:0050660">
    <property type="term" value="F:flavin adenine dinucleotide binding"/>
    <property type="evidence" value="ECO:0007669"/>
    <property type="project" value="InterPro"/>
</dbReference>
<dbReference type="InterPro" id="IPR036250">
    <property type="entry name" value="AcylCo_DH-like_C"/>
</dbReference>
<dbReference type="FunFam" id="1.20.140.10:FF:000001">
    <property type="entry name" value="Acyl-CoA dehydrogenase"/>
    <property type="match status" value="1"/>
</dbReference>
<accession>A0A109KX63</accession>
<dbReference type="SUPFAM" id="SSF47203">
    <property type="entry name" value="Acyl-CoA dehydrogenase C-terminal domain-like"/>
    <property type="match status" value="1"/>
</dbReference>
<dbReference type="Pfam" id="PF00441">
    <property type="entry name" value="Acyl-CoA_dh_1"/>
    <property type="match status" value="1"/>
</dbReference>
<dbReference type="InterPro" id="IPR013786">
    <property type="entry name" value="AcylCoA_DH/ox_N"/>
</dbReference>
<dbReference type="InterPro" id="IPR009100">
    <property type="entry name" value="AcylCoA_DH/oxidase_NM_dom_sf"/>
</dbReference>
<dbReference type="PROSITE" id="PS00072">
    <property type="entry name" value="ACYL_COA_DH_1"/>
    <property type="match status" value="1"/>
</dbReference>
<dbReference type="Pfam" id="PF02770">
    <property type="entry name" value="Acyl-CoA_dh_M"/>
    <property type="match status" value="1"/>
</dbReference>
<evidence type="ECO:0000256" key="6">
    <source>
        <dbReference type="ARBA" id="ARBA00022827"/>
    </source>
</evidence>
<evidence type="ECO:0000256" key="2">
    <source>
        <dbReference type="ARBA" id="ARBA00005109"/>
    </source>
</evidence>